<protein>
    <recommendedName>
        <fullName evidence="4">Nodulation protein NopC</fullName>
    </recommendedName>
</protein>
<accession>A0A370KDM5</accession>
<evidence type="ECO:0000256" key="1">
    <source>
        <dbReference type="SAM" id="MobiDB-lite"/>
    </source>
</evidence>
<evidence type="ECO:0008006" key="4">
    <source>
        <dbReference type="Google" id="ProtNLM"/>
    </source>
</evidence>
<gene>
    <name evidence="2" type="ORF">B5K06_34270</name>
</gene>
<evidence type="ECO:0000313" key="2">
    <source>
        <dbReference type="EMBL" id="RDJ01005.1"/>
    </source>
</evidence>
<evidence type="ECO:0000313" key="3">
    <source>
        <dbReference type="Proteomes" id="UP000254939"/>
    </source>
</evidence>
<name>A0A370KDM5_9HYPH</name>
<organism evidence="2 3">
    <name type="scientific">Rhizobium grahamii</name>
    <dbReference type="NCBI Taxonomy" id="1120045"/>
    <lineage>
        <taxon>Bacteria</taxon>
        <taxon>Pseudomonadati</taxon>
        <taxon>Pseudomonadota</taxon>
        <taxon>Alphaproteobacteria</taxon>
        <taxon>Hyphomicrobiales</taxon>
        <taxon>Rhizobiaceae</taxon>
        <taxon>Rhizobium/Agrobacterium group</taxon>
        <taxon>Rhizobium</taxon>
    </lineage>
</organism>
<comment type="caution">
    <text evidence="2">The sequence shown here is derived from an EMBL/GenBank/DDBJ whole genome shotgun (WGS) entry which is preliminary data.</text>
</comment>
<dbReference type="RefSeq" id="WP_114716156.1">
    <property type="nucleotide sequence ID" value="NZ_KZ857273.1"/>
</dbReference>
<feature type="compositionally biased region" description="Polar residues" evidence="1">
    <location>
        <begin position="51"/>
        <end position="60"/>
    </location>
</feature>
<reference evidence="2 3" key="1">
    <citation type="submission" date="2017-03" db="EMBL/GenBank/DDBJ databases">
        <title>Genome analysis of Rhizobial strains effectives or ineffectives for nitrogen fixation isolated from bean seeds.</title>
        <authorList>
            <person name="Peralta H."/>
            <person name="Aguilar-Vera A."/>
            <person name="Mora Y."/>
            <person name="Vargas-Lagunas C."/>
            <person name="Girard L."/>
            <person name="Mora J."/>
        </authorList>
    </citation>
    <scope>NUCLEOTIDE SEQUENCE [LARGE SCALE GENOMIC DNA]</scope>
    <source>
        <strain evidence="2 3">CCGM3</strain>
    </source>
</reference>
<dbReference type="AlphaFoldDB" id="A0A370KDM5"/>
<proteinExistence type="predicted"/>
<dbReference type="EMBL" id="NAAC01000052">
    <property type="protein sequence ID" value="RDJ01005.1"/>
    <property type="molecule type" value="Genomic_DNA"/>
</dbReference>
<feature type="region of interest" description="Disordered" evidence="1">
    <location>
        <begin position="1"/>
        <end position="60"/>
    </location>
</feature>
<sequence>MIGAVGRGTGSLEHSLARGGHGHNGHQQPASNDPSNDGRPSGLARQDFDPTISSSSNDSQLVAQNEAFEKTLRSIAIQIVGDAMADVDDAMSESEEDP</sequence>
<feature type="compositionally biased region" description="Polar residues" evidence="1">
    <location>
        <begin position="25"/>
        <end position="35"/>
    </location>
</feature>
<dbReference type="Proteomes" id="UP000254939">
    <property type="component" value="Unassembled WGS sequence"/>
</dbReference>